<sequence length="81" mass="9029">MQDDKTNEEIRKAIRHAARKFRGGRKTSAELFAWAFGRPPTPSESMIVAHQLRRLGCVVITTKGGVNVFELTGDKLYNPAS</sequence>
<name>A0A7L8G7I3_9CAUD</name>
<keyword evidence="2" id="KW-1185">Reference proteome</keyword>
<dbReference type="Proteomes" id="UP000516893">
    <property type="component" value="Segment"/>
</dbReference>
<proteinExistence type="predicted"/>
<organism evidence="1 2">
    <name type="scientific">Achromobacter phage Mano</name>
    <dbReference type="NCBI Taxonomy" id="2767570"/>
    <lineage>
        <taxon>Viruses</taxon>
        <taxon>Duplodnaviria</taxon>
        <taxon>Heunggongvirae</taxon>
        <taxon>Uroviricota</taxon>
        <taxon>Caudoviricetes</taxon>
        <taxon>Manovirus</taxon>
        <taxon>Manovirus Mano</taxon>
    </lineage>
</organism>
<accession>A0A7L8G7I3</accession>
<protein>
    <submittedName>
        <fullName evidence="1">Uncharacterized protein</fullName>
    </submittedName>
</protein>
<gene>
    <name evidence="1" type="ORF">CPT_Mano_059</name>
</gene>
<evidence type="ECO:0000313" key="1">
    <source>
        <dbReference type="EMBL" id="QOE32791.1"/>
    </source>
</evidence>
<dbReference type="EMBL" id="MT708550">
    <property type="protein sequence ID" value="QOE32791.1"/>
    <property type="molecule type" value="Genomic_DNA"/>
</dbReference>
<reference evidence="1 2" key="1">
    <citation type="submission" date="2020-07" db="EMBL/GenBank/DDBJ databases">
        <title>Complete genome sequence of Achromobacter sp. phage Mano.</title>
        <authorList>
            <person name="Bartz M.L."/>
            <person name="Yao G.W."/>
            <person name="Le T."/>
            <person name="Gonzalez C."/>
            <person name="Young R."/>
            <person name="Liu M."/>
        </authorList>
    </citation>
    <scope>NUCLEOTIDE SEQUENCE [LARGE SCALE GENOMIC DNA]</scope>
</reference>
<evidence type="ECO:0000313" key="2">
    <source>
        <dbReference type="Proteomes" id="UP000516893"/>
    </source>
</evidence>